<dbReference type="EMBL" id="JBIAZU010000006">
    <property type="protein sequence ID" value="MFF5294517.1"/>
    <property type="molecule type" value="Genomic_DNA"/>
</dbReference>
<keyword evidence="1" id="KW-0812">Transmembrane</keyword>
<evidence type="ECO:0000313" key="2">
    <source>
        <dbReference type="EMBL" id="MFF5294517.1"/>
    </source>
</evidence>
<protein>
    <submittedName>
        <fullName evidence="2">Uncharacterized protein</fullName>
    </submittedName>
</protein>
<keyword evidence="1" id="KW-1133">Transmembrane helix</keyword>
<reference evidence="2 3" key="1">
    <citation type="submission" date="2024-10" db="EMBL/GenBank/DDBJ databases">
        <title>The Natural Products Discovery Center: Release of the First 8490 Sequenced Strains for Exploring Actinobacteria Biosynthetic Diversity.</title>
        <authorList>
            <person name="Kalkreuter E."/>
            <person name="Kautsar S.A."/>
            <person name="Yang D."/>
            <person name="Bader C.D."/>
            <person name="Teijaro C.N."/>
            <person name="Fluegel L."/>
            <person name="Davis C.M."/>
            <person name="Simpson J.R."/>
            <person name="Lauterbach L."/>
            <person name="Steele A.D."/>
            <person name="Gui C."/>
            <person name="Meng S."/>
            <person name="Li G."/>
            <person name="Viehrig K."/>
            <person name="Ye F."/>
            <person name="Su P."/>
            <person name="Kiefer A.F."/>
            <person name="Nichols A."/>
            <person name="Cepeda A.J."/>
            <person name="Yan W."/>
            <person name="Fan B."/>
            <person name="Jiang Y."/>
            <person name="Adhikari A."/>
            <person name="Zheng C.-J."/>
            <person name="Schuster L."/>
            <person name="Cowan T.M."/>
            <person name="Smanski M.J."/>
            <person name="Chevrette M.G."/>
            <person name="De Carvalho L.P.S."/>
            <person name="Shen B."/>
        </authorList>
    </citation>
    <scope>NUCLEOTIDE SEQUENCE [LARGE SCALE GENOMIC DNA]</scope>
    <source>
        <strain evidence="2 3">NPDC000087</strain>
    </source>
</reference>
<accession>A0ABW6WMJ4</accession>
<dbReference type="Proteomes" id="UP001602245">
    <property type="component" value="Unassembled WGS sequence"/>
</dbReference>
<keyword evidence="1" id="KW-0472">Membrane</keyword>
<evidence type="ECO:0000313" key="3">
    <source>
        <dbReference type="Proteomes" id="UP001602245"/>
    </source>
</evidence>
<gene>
    <name evidence="2" type="ORF">ACFY35_34190</name>
</gene>
<organism evidence="2 3">
    <name type="scientific">Paractinoplanes globisporus</name>
    <dbReference type="NCBI Taxonomy" id="113565"/>
    <lineage>
        <taxon>Bacteria</taxon>
        <taxon>Bacillati</taxon>
        <taxon>Actinomycetota</taxon>
        <taxon>Actinomycetes</taxon>
        <taxon>Micromonosporales</taxon>
        <taxon>Micromonosporaceae</taxon>
        <taxon>Paractinoplanes</taxon>
    </lineage>
</organism>
<evidence type="ECO:0000256" key="1">
    <source>
        <dbReference type="SAM" id="Phobius"/>
    </source>
</evidence>
<keyword evidence="3" id="KW-1185">Reference proteome</keyword>
<dbReference type="RefSeq" id="WP_020514678.1">
    <property type="nucleotide sequence ID" value="NZ_JBIAZU010000006.1"/>
</dbReference>
<feature type="transmembrane region" description="Helical" evidence="1">
    <location>
        <begin position="16"/>
        <end position="34"/>
    </location>
</feature>
<sequence length="239" mass="25950">METALQSFFVSVPQAAAIWVLMLLGVFLLGGLLARRTSSAAAAPADPEADADARRYAGEVSVAANRAAATAARRRADWVAAQQELDAAWLAFDAADTIARQAAKACAYPLMSRRRKPGENAERQRYLHHAASAACRNREISIAQLNDVFAHRGWNPRLHPVVQESALKRAIRDHRSGEYQKALAKERTAWQEAESAAEALRCLRAEAAAAITRAGAGQPAVDEQWWADQWTTAELPAAA</sequence>
<comment type="caution">
    <text evidence="2">The sequence shown here is derived from an EMBL/GenBank/DDBJ whole genome shotgun (WGS) entry which is preliminary data.</text>
</comment>
<name>A0ABW6WMJ4_9ACTN</name>
<proteinExistence type="predicted"/>